<sequence>MDSLSMLKLPCLTTEYGTSDIEPVEADTEFEGTAKNNAVSGTPTGPFEDELFQFDSEFKLFLDSWPDCENVRDLAIIAGSIRVKVPNWPDWSMIPRIHPEEDNDDAEFLIALLIHCIHVAKDREDQVGEYIADIIIDAFYEYEPFMLLP</sequence>
<proteinExistence type="predicted"/>
<reference evidence="2" key="1">
    <citation type="journal article" date="2017" name="Genome Biol.">
        <title>Comparative genomics reveals high biological diversity and specific adaptations in the industrially and medically important fungal genus Aspergillus.</title>
        <authorList>
            <person name="de Vries R.P."/>
            <person name="Riley R."/>
            <person name="Wiebenga A."/>
            <person name="Aguilar-Osorio G."/>
            <person name="Amillis S."/>
            <person name="Uchima C.A."/>
            <person name="Anderluh G."/>
            <person name="Asadollahi M."/>
            <person name="Askin M."/>
            <person name="Barry K."/>
            <person name="Battaglia E."/>
            <person name="Bayram O."/>
            <person name="Benocci T."/>
            <person name="Braus-Stromeyer S.A."/>
            <person name="Caldana C."/>
            <person name="Canovas D."/>
            <person name="Cerqueira G.C."/>
            <person name="Chen F."/>
            <person name="Chen W."/>
            <person name="Choi C."/>
            <person name="Clum A."/>
            <person name="Dos Santos R.A."/>
            <person name="Damasio A.R."/>
            <person name="Diallinas G."/>
            <person name="Emri T."/>
            <person name="Fekete E."/>
            <person name="Flipphi M."/>
            <person name="Freyberg S."/>
            <person name="Gallo A."/>
            <person name="Gournas C."/>
            <person name="Habgood R."/>
            <person name="Hainaut M."/>
            <person name="Harispe M.L."/>
            <person name="Henrissat B."/>
            <person name="Hilden K.S."/>
            <person name="Hope R."/>
            <person name="Hossain A."/>
            <person name="Karabika E."/>
            <person name="Karaffa L."/>
            <person name="Karanyi Z."/>
            <person name="Krasevec N."/>
            <person name="Kuo A."/>
            <person name="Kusch H."/>
            <person name="LaButti K."/>
            <person name="Lagendijk E.L."/>
            <person name="Lapidus A."/>
            <person name="Levasseur A."/>
            <person name="Lindquist E."/>
            <person name="Lipzen A."/>
            <person name="Logrieco A.F."/>
            <person name="MacCabe A."/>
            <person name="Maekelae M.R."/>
            <person name="Malavazi I."/>
            <person name="Melin P."/>
            <person name="Meyer V."/>
            <person name="Mielnichuk N."/>
            <person name="Miskei M."/>
            <person name="Molnar A.P."/>
            <person name="Mule G."/>
            <person name="Ngan C.Y."/>
            <person name="Orejas M."/>
            <person name="Orosz E."/>
            <person name="Ouedraogo J.P."/>
            <person name="Overkamp K.M."/>
            <person name="Park H.-S."/>
            <person name="Perrone G."/>
            <person name="Piumi F."/>
            <person name="Punt P.J."/>
            <person name="Ram A.F."/>
            <person name="Ramon A."/>
            <person name="Rauscher S."/>
            <person name="Record E."/>
            <person name="Riano-Pachon D.M."/>
            <person name="Robert V."/>
            <person name="Roehrig J."/>
            <person name="Ruller R."/>
            <person name="Salamov A."/>
            <person name="Salih N.S."/>
            <person name="Samson R.A."/>
            <person name="Sandor E."/>
            <person name="Sanguinetti M."/>
            <person name="Schuetze T."/>
            <person name="Sepcic K."/>
            <person name="Shelest E."/>
            <person name="Sherlock G."/>
            <person name="Sophianopoulou V."/>
            <person name="Squina F.M."/>
            <person name="Sun H."/>
            <person name="Susca A."/>
            <person name="Todd R.B."/>
            <person name="Tsang A."/>
            <person name="Unkles S.E."/>
            <person name="van de Wiele N."/>
            <person name="van Rossen-Uffink D."/>
            <person name="Oliveira J.V."/>
            <person name="Vesth T.C."/>
            <person name="Visser J."/>
            <person name="Yu J.-H."/>
            <person name="Zhou M."/>
            <person name="Andersen M.R."/>
            <person name="Archer D.B."/>
            <person name="Baker S.E."/>
            <person name="Benoit I."/>
            <person name="Brakhage A.A."/>
            <person name="Braus G.H."/>
            <person name="Fischer R."/>
            <person name="Frisvad J.C."/>
            <person name="Goldman G.H."/>
            <person name="Houbraken J."/>
            <person name="Oakley B."/>
            <person name="Pocsi I."/>
            <person name="Scazzocchio C."/>
            <person name="Seiboth B."/>
            <person name="vanKuyk P.A."/>
            <person name="Wortman J."/>
            <person name="Dyer P.S."/>
            <person name="Grigoriev I.V."/>
        </authorList>
    </citation>
    <scope>NUCLEOTIDE SEQUENCE [LARGE SCALE GENOMIC DNA]</scope>
    <source>
        <strain evidence="2">CBS 516.65</strain>
    </source>
</reference>
<evidence type="ECO:0000313" key="1">
    <source>
        <dbReference type="EMBL" id="OJJ81261.1"/>
    </source>
</evidence>
<gene>
    <name evidence="1" type="ORF">ASPGLDRAFT_38054</name>
</gene>
<dbReference type="VEuPathDB" id="FungiDB:ASPGLDRAFT_38054"/>
<protein>
    <submittedName>
        <fullName evidence="1">Uncharacterized protein</fullName>
    </submittedName>
</protein>
<organism evidence="1 2">
    <name type="scientific">Aspergillus glaucus CBS 516.65</name>
    <dbReference type="NCBI Taxonomy" id="1160497"/>
    <lineage>
        <taxon>Eukaryota</taxon>
        <taxon>Fungi</taxon>
        <taxon>Dikarya</taxon>
        <taxon>Ascomycota</taxon>
        <taxon>Pezizomycotina</taxon>
        <taxon>Eurotiomycetes</taxon>
        <taxon>Eurotiomycetidae</taxon>
        <taxon>Eurotiales</taxon>
        <taxon>Aspergillaceae</taxon>
        <taxon>Aspergillus</taxon>
        <taxon>Aspergillus subgen. Aspergillus</taxon>
    </lineage>
</organism>
<dbReference type="AlphaFoldDB" id="A0A1L9VBF2"/>
<keyword evidence="2" id="KW-1185">Reference proteome</keyword>
<dbReference type="RefSeq" id="XP_022397959.1">
    <property type="nucleotide sequence ID" value="XM_022544899.1"/>
</dbReference>
<dbReference type="EMBL" id="KV878906">
    <property type="protein sequence ID" value="OJJ81261.1"/>
    <property type="molecule type" value="Genomic_DNA"/>
</dbReference>
<accession>A0A1L9VBF2</accession>
<dbReference type="GeneID" id="34461160"/>
<dbReference type="Proteomes" id="UP000184300">
    <property type="component" value="Unassembled WGS sequence"/>
</dbReference>
<evidence type="ECO:0000313" key="2">
    <source>
        <dbReference type="Proteomes" id="UP000184300"/>
    </source>
</evidence>
<name>A0A1L9VBF2_ASPGL</name>